<proteinExistence type="predicted"/>
<evidence type="ECO:0000313" key="2">
    <source>
        <dbReference type="Proteomes" id="UP001079657"/>
    </source>
</evidence>
<name>A0ABT4CTQ4_9CLOT</name>
<gene>
    <name evidence="1" type="ORF">OXH55_17650</name>
</gene>
<reference evidence="1" key="1">
    <citation type="submission" date="2022-12" db="EMBL/GenBank/DDBJ databases">
        <authorList>
            <person name="Wang J."/>
        </authorList>
    </citation>
    <scope>NUCLEOTIDE SEQUENCE</scope>
    <source>
        <strain evidence="1">HY-42-06</strain>
    </source>
</reference>
<protein>
    <submittedName>
        <fullName evidence="1">Uncharacterized protein</fullName>
    </submittedName>
</protein>
<dbReference type="EMBL" id="JAPQES010000007">
    <property type="protein sequence ID" value="MCY6372456.1"/>
    <property type="molecule type" value="Genomic_DNA"/>
</dbReference>
<accession>A0ABT4CTQ4</accession>
<evidence type="ECO:0000313" key="1">
    <source>
        <dbReference type="EMBL" id="MCY6372456.1"/>
    </source>
</evidence>
<dbReference type="Proteomes" id="UP001079657">
    <property type="component" value="Unassembled WGS sequence"/>
</dbReference>
<comment type="caution">
    <text evidence="1">The sequence shown here is derived from an EMBL/GenBank/DDBJ whole genome shotgun (WGS) entry which is preliminary data.</text>
</comment>
<organism evidence="1 2">
    <name type="scientific">Clostridium ganghwense</name>
    <dbReference type="NCBI Taxonomy" id="312089"/>
    <lineage>
        <taxon>Bacteria</taxon>
        <taxon>Bacillati</taxon>
        <taxon>Bacillota</taxon>
        <taxon>Clostridia</taxon>
        <taxon>Eubacteriales</taxon>
        <taxon>Clostridiaceae</taxon>
        <taxon>Clostridium</taxon>
    </lineage>
</organism>
<keyword evidence="2" id="KW-1185">Reference proteome</keyword>
<sequence>MTREEALSFIKNAKLSISKWNGKFENYYSFDGATYVDIENKNIRTAFKQEEFKEDVEKMIEVLKNMNDINCPNHSND</sequence>